<proteinExistence type="predicted"/>
<accession>A0AAV7PDP2</accession>
<evidence type="ECO:0000313" key="4">
    <source>
        <dbReference type="Proteomes" id="UP001066276"/>
    </source>
</evidence>
<sequence>MSSRVCKMGKTDKNQAKLQFDSRKSHSPAGNLVEPGSERGPDMPSGEEQDLCQILVAMQHSLTQHDGKIDSLSYCMDRMTERLDKHAERLDQSEKRVSEVEDGQTRHVKLYKEVHSLRLKVDDLEARSWRNYLRIVGVAESTAIDNMEGFIERLLVQLLGRTTFSDLFVVERAHRSLATHPTPGAPPCPIIERLLNYRDRDTALRRARKLFFYRSQETRSICKTQGGRGRLQVLERDLAQLEQDHQNAAASQTLGQIYAKLLEFHGTALAEVQHLGKYANAQMYGEGERPSSVLANLIRPNREQNVIIAVQAADGSEIRGLEHILARLREYYQSLYASRVTPDHEALLENLTHINMPHLTDEDRDILKALLMLEEMDGAPREWWRVRPRALMG</sequence>
<organism evidence="3 4">
    <name type="scientific">Pleurodeles waltl</name>
    <name type="common">Iberian ribbed newt</name>
    <dbReference type="NCBI Taxonomy" id="8319"/>
    <lineage>
        <taxon>Eukaryota</taxon>
        <taxon>Metazoa</taxon>
        <taxon>Chordata</taxon>
        <taxon>Craniata</taxon>
        <taxon>Vertebrata</taxon>
        <taxon>Euteleostomi</taxon>
        <taxon>Amphibia</taxon>
        <taxon>Batrachia</taxon>
        <taxon>Caudata</taxon>
        <taxon>Salamandroidea</taxon>
        <taxon>Salamandridae</taxon>
        <taxon>Pleurodelinae</taxon>
        <taxon>Pleurodeles</taxon>
    </lineage>
</organism>
<evidence type="ECO:0000256" key="1">
    <source>
        <dbReference type="SAM" id="Coils"/>
    </source>
</evidence>
<dbReference type="Gene3D" id="3.30.70.1820">
    <property type="entry name" value="L1 transposable element, RRM domain"/>
    <property type="match status" value="1"/>
</dbReference>
<protein>
    <submittedName>
        <fullName evidence="3">Uncharacterized protein</fullName>
    </submittedName>
</protein>
<dbReference type="AlphaFoldDB" id="A0AAV7PDP2"/>
<evidence type="ECO:0000313" key="3">
    <source>
        <dbReference type="EMBL" id="KAJ1123380.1"/>
    </source>
</evidence>
<feature type="coiled-coil region" evidence="1">
    <location>
        <begin position="76"/>
        <end position="127"/>
    </location>
</feature>
<gene>
    <name evidence="3" type="ORF">NDU88_001850</name>
</gene>
<dbReference type="PANTHER" id="PTHR11505">
    <property type="entry name" value="L1 TRANSPOSABLE ELEMENT-RELATED"/>
    <property type="match status" value="1"/>
</dbReference>
<name>A0AAV7PDP2_PLEWA</name>
<feature type="region of interest" description="Disordered" evidence="2">
    <location>
        <begin position="1"/>
        <end position="47"/>
    </location>
</feature>
<comment type="caution">
    <text evidence="3">The sequence shown here is derived from an EMBL/GenBank/DDBJ whole genome shotgun (WGS) entry which is preliminary data.</text>
</comment>
<keyword evidence="1" id="KW-0175">Coiled coil</keyword>
<evidence type="ECO:0000256" key="2">
    <source>
        <dbReference type="SAM" id="MobiDB-lite"/>
    </source>
</evidence>
<keyword evidence="4" id="KW-1185">Reference proteome</keyword>
<reference evidence="3" key="1">
    <citation type="journal article" date="2022" name="bioRxiv">
        <title>Sequencing and chromosome-scale assembly of the giantPleurodeles waltlgenome.</title>
        <authorList>
            <person name="Brown T."/>
            <person name="Elewa A."/>
            <person name="Iarovenko S."/>
            <person name="Subramanian E."/>
            <person name="Araus A.J."/>
            <person name="Petzold A."/>
            <person name="Susuki M."/>
            <person name="Suzuki K.-i.T."/>
            <person name="Hayashi T."/>
            <person name="Toyoda A."/>
            <person name="Oliveira C."/>
            <person name="Osipova E."/>
            <person name="Leigh N.D."/>
            <person name="Simon A."/>
            <person name="Yun M.H."/>
        </authorList>
    </citation>
    <scope>NUCLEOTIDE SEQUENCE</scope>
    <source>
        <strain evidence="3">20211129_DDA</strain>
        <tissue evidence="3">Liver</tissue>
    </source>
</reference>
<feature type="compositionally biased region" description="Basic and acidic residues" evidence="2">
    <location>
        <begin position="9"/>
        <end position="24"/>
    </location>
</feature>
<dbReference type="EMBL" id="JANPWB010000011">
    <property type="protein sequence ID" value="KAJ1123380.1"/>
    <property type="molecule type" value="Genomic_DNA"/>
</dbReference>
<dbReference type="Proteomes" id="UP001066276">
    <property type="component" value="Chromosome 7"/>
</dbReference>
<dbReference type="InterPro" id="IPR004244">
    <property type="entry name" value="Transposase_22"/>
</dbReference>